<reference evidence="1 2" key="1">
    <citation type="journal article" date="2013" name="Mar. Genomics">
        <title>Expression of sulfatases in Rhodopirellula baltica and the diversity of sulfatases in the genus Rhodopirellula.</title>
        <authorList>
            <person name="Wegner C.E."/>
            <person name="Richter-Heitmann T."/>
            <person name="Klindworth A."/>
            <person name="Klockow C."/>
            <person name="Richter M."/>
            <person name="Achstetter T."/>
            <person name="Glockner F.O."/>
            <person name="Harder J."/>
        </authorList>
    </citation>
    <scope>NUCLEOTIDE SEQUENCE [LARGE SCALE GENOMIC DNA]</scope>
    <source>
        <strain evidence="1 2">SWK14</strain>
    </source>
</reference>
<organism evidence="1 2">
    <name type="scientific">Rhodopirellula baltica SWK14</name>
    <dbReference type="NCBI Taxonomy" id="993516"/>
    <lineage>
        <taxon>Bacteria</taxon>
        <taxon>Pseudomonadati</taxon>
        <taxon>Planctomycetota</taxon>
        <taxon>Planctomycetia</taxon>
        <taxon>Pirellulales</taxon>
        <taxon>Pirellulaceae</taxon>
        <taxon>Rhodopirellula</taxon>
    </lineage>
</organism>
<protein>
    <submittedName>
        <fullName evidence="1">Uncharacterized protein</fullName>
    </submittedName>
</protein>
<gene>
    <name evidence="1" type="ORF">RBSWK_06165</name>
</gene>
<proteinExistence type="predicted"/>
<accession>L7C798</accession>
<dbReference type="AlphaFoldDB" id="L7C798"/>
<dbReference type="Proteomes" id="UP000010959">
    <property type="component" value="Unassembled WGS sequence"/>
</dbReference>
<comment type="caution">
    <text evidence="1">The sequence shown here is derived from an EMBL/GenBank/DDBJ whole genome shotgun (WGS) entry which is preliminary data.</text>
</comment>
<evidence type="ECO:0000313" key="1">
    <source>
        <dbReference type="EMBL" id="ELP29903.1"/>
    </source>
</evidence>
<dbReference type="PATRIC" id="fig|993516.3.peg.6609"/>
<sequence length="137" mass="15546">MRTGDMMDMPVGSCGVLVDRKTGAVHGLGSAFDLQYWLDAYDRGLHLPTDVIVLTVNDRQRAAFALERLQMSYVIPEVAYGETWTVPRHYNTKDFVRSFESLPSRFERQNLIFRMHELDAIATNTDLTIALEPHADG</sequence>
<name>L7C798_RHOBT</name>
<dbReference type="EMBL" id="AMWG01000175">
    <property type="protein sequence ID" value="ELP29903.1"/>
    <property type="molecule type" value="Genomic_DNA"/>
</dbReference>
<evidence type="ECO:0000313" key="2">
    <source>
        <dbReference type="Proteomes" id="UP000010959"/>
    </source>
</evidence>